<dbReference type="PANTHER" id="PTHR43841">
    <property type="entry name" value="3-HYDROXYACYL-THIOESTER DEHYDRATASE HTDX-RELATED"/>
    <property type="match status" value="1"/>
</dbReference>
<accession>A0A381T2C1</accession>
<name>A0A381T2C1_9ZZZZ</name>
<evidence type="ECO:0000259" key="1">
    <source>
        <dbReference type="Pfam" id="PF01575"/>
    </source>
</evidence>
<dbReference type="InterPro" id="IPR002539">
    <property type="entry name" value="MaoC-like_dom"/>
</dbReference>
<reference evidence="2" key="1">
    <citation type="submission" date="2018-05" db="EMBL/GenBank/DDBJ databases">
        <authorList>
            <person name="Lanie J.A."/>
            <person name="Ng W.-L."/>
            <person name="Kazmierczak K.M."/>
            <person name="Andrzejewski T.M."/>
            <person name="Davidsen T.M."/>
            <person name="Wayne K.J."/>
            <person name="Tettelin H."/>
            <person name="Glass J.I."/>
            <person name="Rusch D."/>
            <person name="Podicherti R."/>
            <person name="Tsui H.-C.T."/>
            <person name="Winkler M.E."/>
        </authorList>
    </citation>
    <scope>NUCLEOTIDE SEQUENCE</scope>
</reference>
<feature type="domain" description="MaoC-like" evidence="1">
    <location>
        <begin position="1"/>
        <end position="84"/>
    </location>
</feature>
<dbReference type="AlphaFoldDB" id="A0A381T2C1"/>
<dbReference type="SUPFAM" id="SSF54637">
    <property type="entry name" value="Thioesterase/thiol ester dehydrase-isomerase"/>
    <property type="match status" value="1"/>
</dbReference>
<protein>
    <recommendedName>
        <fullName evidence="1">MaoC-like domain-containing protein</fullName>
    </recommendedName>
</protein>
<evidence type="ECO:0000313" key="2">
    <source>
        <dbReference type="EMBL" id="SVA07813.1"/>
    </source>
</evidence>
<gene>
    <name evidence="2" type="ORF">METZ01_LOCUS60667</name>
</gene>
<dbReference type="Gene3D" id="3.10.129.10">
    <property type="entry name" value="Hotdog Thioesterase"/>
    <property type="match status" value="1"/>
</dbReference>
<dbReference type="PANTHER" id="PTHR43841:SF3">
    <property type="entry name" value="(3R)-HYDROXYACYL-ACP DEHYDRATASE SUBUNIT HADB"/>
    <property type="match status" value="1"/>
</dbReference>
<organism evidence="2">
    <name type="scientific">marine metagenome</name>
    <dbReference type="NCBI Taxonomy" id="408172"/>
    <lineage>
        <taxon>unclassified sequences</taxon>
        <taxon>metagenomes</taxon>
        <taxon>ecological metagenomes</taxon>
    </lineage>
</organism>
<dbReference type="EMBL" id="UINC01003611">
    <property type="protein sequence ID" value="SVA07813.1"/>
    <property type="molecule type" value="Genomic_DNA"/>
</dbReference>
<feature type="non-terminal residue" evidence="2">
    <location>
        <position position="1"/>
    </location>
</feature>
<dbReference type="InterPro" id="IPR029069">
    <property type="entry name" value="HotDog_dom_sf"/>
</dbReference>
<dbReference type="Pfam" id="PF01575">
    <property type="entry name" value="MaoC_dehydratas"/>
    <property type="match status" value="1"/>
</dbReference>
<sequence>DHNPIHIDLDFAKKSGLPDVIAHGMLVMAYLGRALTNIIQQTVIQEFSVQFSSMTQIGDTLTCSGVVIEQINNDELKSITLDLVVSDSKGDKKLSGHAIIKLKNS</sequence>
<proteinExistence type="predicted"/>